<name>A0A2T1D5A2_9CYAN</name>
<accession>A0A2T1D5A2</accession>
<feature type="domain" description="Glycosyl transferase family 1" evidence="2">
    <location>
        <begin position="231"/>
        <end position="379"/>
    </location>
</feature>
<protein>
    <submittedName>
        <fullName evidence="4">Glycosyltransferase</fullName>
    </submittedName>
</protein>
<organism evidence="4 5">
    <name type="scientific">Phormidesmis priestleyi ULC007</name>
    <dbReference type="NCBI Taxonomy" id="1920490"/>
    <lineage>
        <taxon>Bacteria</taxon>
        <taxon>Bacillati</taxon>
        <taxon>Cyanobacteriota</taxon>
        <taxon>Cyanophyceae</taxon>
        <taxon>Leptolyngbyales</taxon>
        <taxon>Leptolyngbyaceae</taxon>
        <taxon>Phormidesmis</taxon>
    </lineage>
</organism>
<dbReference type="SUPFAM" id="SSF53756">
    <property type="entry name" value="UDP-Glycosyltransferase/glycogen phosphorylase"/>
    <property type="match status" value="1"/>
</dbReference>
<dbReference type="GO" id="GO:0016757">
    <property type="term" value="F:glycosyltransferase activity"/>
    <property type="evidence" value="ECO:0007669"/>
    <property type="project" value="InterPro"/>
</dbReference>
<feature type="compositionally biased region" description="Polar residues" evidence="1">
    <location>
        <begin position="8"/>
        <end position="17"/>
    </location>
</feature>
<sequence>MLGLSRFGSETLSTRQNTLDRRGKEVNSHGTEQEGVVRKVVIYLDALQGYGADKTLIKISNGLAERGIQVILILAKQPNQVPQNLHPTIQLLHLHSSRINVIKNIVGLARYLSIHQPDILFSSIHFNNVTAALGSGLAWLWSGLQTKLVVRQANTLHYQFKRYPFPVGLVLGFCTRLTYKRADLIISQSAGMSRDVTGFMKADPRKVSLIHNPTVTPDIFEKAQQPTHHDWFEQKTAPIILAAGRLKPQKHFTVLIEAFAKVKRQFPDARLVILGEGPQRQELERLIRKLEIADSVDLPGFQKNAYAFLSMADVFVLSSEYEGLPNILIEALALGKKIVATNCDSGPAEILKYGQYGRLVPVGDPIQMAEAIQLALEEPFACLREPQATKNFNQDSQVEKYIEAFTRIHLKQSQGSIKQASKSATSFSKVYQKS</sequence>
<feature type="domain" description="Glycosyltransferase subfamily 4-like N-terminal" evidence="3">
    <location>
        <begin position="51"/>
        <end position="213"/>
    </location>
</feature>
<dbReference type="Gene3D" id="3.40.50.2000">
    <property type="entry name" value="Glycogen Phosphorylase B"/>
    <property type="match status" value="2"/>
</dbReference>
<dbReference type="InterPro" id="IPR001296">
    <property type="entry name" value="Glyco_trans_1"/>
</dbReference>
<keyword evidence="5" id="KW-1185">Reference proteome</keyword>
<dbReference type="PANTHER" id="PTHR12526">
    <property type="entry name" value="GLYCOSYLTRANSFERASE"/>
    <property type="match status" value="1"/>
</dbReference>
<dbReference type="PANTHER" id="PTHR12526:SF630">
    <property type="entry name" value="GLYCOSYLTRANSFERASE"/>
    <property type="match status" value="1"/>
</dbReference>
<evidence type="ECO:0000313" key="5">
    <source>
        <dbReference type="Proteomes" id="UP000238634"/>
    </source>
</evidence>
<dbReference type="InterPro" id="IPR028098">
    <property type="entry name" value="Glyco_trans_4-like_N"/>
</dbReference>
<evidence type="ECO:0000259" key="2">
    <source>
        <dbReference type="Pfam" id="PF00534"/>
    </source>
</evidence>
<proteinExistence type="predicted"/>
<keyword evidence="4" id="KW-0808">Transferase</keyword>
<dbReference type="Pfam" id="PF13439">
    <property type="entry name" value="Glyco_transf_4"/>
    <property type="match status" value="1"/>
</dbReference>
<dbReference type="EMBL" id="PVWG01000057">
    <property type="protein sequence ID" value="PSB15604.1"/>
    <property type="molecule type" value="Genomic_DNA"/>
</dbReference>
<feature type="region of interest" description="Disordered" evidence="1">
    <location>
        <begin position="1"/>
        <end position="31"/>
    </location>
</feature>
<evidence type="ECO:0000313" key="4">
    <source>
        <dbReference type="EMBL" id="PSB15604.1"/>
    </source>
</evidence>
<evidence type="ECO:0000259" key="3">
    <source>
        <dbReference type="Pfam" id="PF13439"/>
    </source>
</evidence>
<dbReference type="STRING" id="1920490.GCA_001895925_02874"/>
<dbReference type="RefSeq" id="WP_073075026.1">
    <property type="nucleotide sequence ID" value="NZ_MPPI01000056.1"/>
</dbReference>
<evidence type="ECO:0000256" key="1">
    <source>
        <dbReference type="SAM" id="MobiDB-lite"/>
    </source>
</evidence>
<comment type="caution">
    <text evidence="4">The sequence shown here is derived from an EMBL/GenBank/DDBJ whole genome shotgun (WGS) entry which is preliminary data.</text>
</comment>
<dbReference type="AlphaFoldDB" id="A0A2T1D5A2"/>
<feature type="compositionally biased region" description="Basic and acidic residues" evidence="1">
    <location>
        <begin position="18"/>
        <end position="31"/>
    </location>
</feature>
<reference evidence="4 5" key="1">
    <citation type="submission" date="2018-02" db="EMBL/GenBank/DDBJ databases">
        <authorList>
            <person name="Cohen D.B."/>
            <person name="Kent A.D."/>
        </authorList>
    </citation>
    <scope>NUCLEOTIDE SEQUENCE [LARGE SCALE GENOMIC DNA]</scope>
    <source>
        <strain evidence="4 5">ULC007</strain>
    </source>
</reference>
<dbReference type="Pfam" id="PF00534">
    <property type="entry name" value="Glycos_transf_1"/>
    <property type="match status" value="1"/>
</dbReference>
<dbReference type="Proteomes" id="UP000238634">
    <property type="component" value="Unassembled WGS sequence"/>
</dbReference>
<reference evidence="4 5" key="2">
    <citation type="submission" date="2018-03" db="EMBL/GenBank/DDBJ databases">
        <title>The ancient ancestry and fast evolution of plastids.</title>
        <authorList>
            <person name="Moore K.R."/>
            <person name="Magnabosco C."/>
            <person name="Momper L."/>
            <person name="Gold D.A."/>
            <person name="Bosak T."/>
            <person name="Fournier G.P."/>
        </authorList>
    </citation>
    <scope>NUCLEOTIDE SEQUENCE [LARGE SCALE GENOMIC DNA]</scope>
    <source>
        <strain evidence="4 5">ULC007</strain>
    </source>
</reference>
<gene>
    <name evidence="4" type="ORF">C7B65_24030</name>
</gene>
<dbReference type="CDD" id="cd03811">
    <property type="entry name" value="GT4_GT28_WabH-like"/>
    <property type="match status" value="1"/>
</dbReference>
<dbReference type="OrthoDB" id="9787617at2"/>